<sequence>MPFKNVLVALTSYAEPTSVASINDATAAAAAMGTHVAALCFEIHIALPGNLVSASLVGDIIADESHKSRDTAQCLLDAFEAAAKRLAVLHERILEKSLIPDASRVLVDYARVHDLTVLPAATPRWIAETIIFAAGRPTLVLPAAPPARAFELGTVAVAWNSSRASARAVADAMPVLKQARQVRVVTVVKADARDSKHSAEELAKSLARHGIDVVLDRVDANGRTVSEVLTDYTQSHDADLLVMGAYGHSRWREFVVGGTTKTLLSKPPLPVLFSH</sequence>
<dbReference type="CDD" id="cd00293">
    <property type="entry name" value="USP-like"/>
    <property type="match status" value="1"/>
</dbReference>
<dbReference type="InterPro" id="IPR006015">
    <property type="entry name" value="Universal_stress_UspA"/>
</dbReference>
<dbReference type="PATRIC" id="fig|1076.23.peg.1400"/>
<dbReference type="PRINTS" id="PR01438">
    <property type="entry name" value="UNVRSLSTRESS"/>
</dbReference>
<evidence type="ECO:0000256" key="1">
    <source>
        <dbReference type="ARBA" id="ARBA00008791"/>
    </source>
</evidence>
<proteinExistence type="inferred from homology"/>
<reference evidence="3 4" key="1">
    <citation type="submission" date="2014-11" db="EMBL/GenBank/DDBJ databases">
        <title>Genomics and ecophysiology of heterotrophic nitrogen fixing bacteria isolated from estuarine surface water.</title>
        <authorList>
            <person name="Bentzon-Tilia M."/>
            <person name="Severin I."/>
            <person name="Hansen L.H."/>
            <person name="Riemann L."/>
        </authorList>
    </citation>
    <scope>NUCLEOTIDE SEQUENCE [LARGE SCALE GENOMIC DNA]</scope>
    <source>
        <strain evidence="3 4">BAL398</strain>
    </source>
</reference>
<dbReference type="AlphaFoldDB" id="A0A0D7EU12"/>
<organism evidence="3 4">
    <name type="scientific">Rhodopseudomonas palustris</name>
    <dbReference type="NCBI Taxonomy" id="1076"/>
    <lineage>
        <taxon>Bacteria</taxon>
        <taxon>Pseudomonadati</taxon>
        <taxon>Pseudomonadota</taxon>
        <taxon>Alphaproteobacteria</taxon>
        <taxon>Hyphomicrobiales</taxon>
        <taxon>Nitrobacteraceae</taxon>
        <taxon>Rhodopseudomonas</taxon>
    </lineage>
</organism>
<dbReference type="Proteomes" id="UP000032515">
    <property type="component" value="Unassembled WGS sequence"/>
</dbReference>
<name>A0A0D7EU12_RHOPL</name>
<dbReference type="PANTHER" id="PTHR46268:SF15">
    <property type="entry name" value="UNIVERSAL STRESS PROTEIN HP_0031"/>
    <property type="match status" value="1"/>
</dbReference>
<evidence type="ECO:0000313" key="3">
    <source>
        <dbReference type="EMBL" id="KIZ44278.1"/>
    </source>
</evidence>
<dbReference type="SUPFAM" id="SSF52402">
    <property type="entry name" value="Adenine nucleotide alpha hydrolases-like"/>
    <property type="match status" value="1"/>
</dbReference>
<dbReference type="Gene3D" id="3.40.50.12370">
    <property type="match status" value="1"/>
</dbReference>
<evidence type="ECO:0000259" key="2">
    <source>
        <dbReference type="Pfam" id="PF00582"/>
    </source>
</evidence>
<comment type="similarity">
    <text evidence="1">Belongs to the universal stress protein A family.</text>
</comment>
<dbReference type="EMBL" id="JXXE01000195">
    <property type="protein sequence ID" value="KIZ44278.1"/>
    <property type="molecule type" value="Genomic_DNA"/>
</dbReference>
<dbReference type="RefSeq" id="WP_044409565.1">
    <property type="nucleotide sequence ID" value="NZ_JXXE01000195.1"/>
</dbReference>
<dbReference type="PANTHER" id="PTHR46268">
    <property type="entry name" value="STRESS RESPONSE PROTEIN NHAX"/>
    <property type="match status" value="1"/>
</dbReference>
<evidence type="ECO:0000313" key="4">
    <source>
        <dbReference type="Proteomes" id="UP000032515"/>
    </source>
</evidence>
<gene>
    <name evidence="3" type="ORF">OO17_10110</name>
</gene>
<accession>A0A0D7EU12</accession>
<dbReference type="OrthoDB" id="9804721at2"/>
<comment type="caution">
    <text evidence="3">The sequence shown here is derived from an EMBL/GenBank/DDBJ whole genome shotgun (WGS) entry which is preliminary data.</text>
</comment>
<dbReference type="InterPro" id="IPR006016">
    <property type="entry name" value="UspA"/>
</dbReference>
<dbReference type="Pfam" id="PF00582">
    <property type="entry name" value="Usp"/>
    <property type="match status" value="1"/>
</dbReference>
<feature type="domain" description="UspA" evidence="2">
    <location>
        <begin position="187"/>
        <end position="272"/>
    </location>
</feature>
<protein>
    <submittedName>
        <fullName evidence="3">Universal stress protein UspA</fullName>
    </submittedName>
</protein>